<dbReference type="GO" id="GO:0005201">
    <property type="term" value="F:extracellular matrix structural constituent"/>
    <property type="evidence" value="ECO:0007669"/>
    <property type="project" value="TreeGrafter"/>
</dbReference>
<dbReference type="CDD" id="cd00087">
    <property type="entry name" value="FReD"/>
    <property type="match status" value="1"/>
</dbReference>
<evidence type="ECO:0000313" key="11">
    <source>
        <dbReference type="Proteomes" id="UP001209878"/>
    </source>
</evidence>
<keyword evidence="3 8" id="KW-0732">Signal</keyword>
<feature type="coiled-coil region" evidence="7">
    <location>
        <begin position="262"/>
        <end position="289"/>
    </location>
</feature>
<dbReference type="PROSITE" id="PS00514">
    <property type="entry name" value="FIBRINOGEN_C_1"/>
    <property type="match status" value="1"/>
</dbReference>
<feature type="signal peptide" evidence="8">
    <location>
        <begin position="1"/>
        <end position="26"/>
    </location>
</feature>
<dbReference type="AlphaFoldDB" id="A0AAD9NKF2"/>
<dbReference type="PANTHER" id="PTHR47221">
    <property type="entry name" value="FIBRINOGEN ALPHA CHAIN"/>
    <property type="match status" value="1"/>
</dbReference>
<evidence type="ECO:0000256" key="6">
    <source>
        <dbReference type="ARBA" id="ARBA00023180"/>
    </source>
</evidence>
<sequence>MAAYGSYYVLSVGALLACLGGKTTEAGDCVYNFQVWTPDQDTVRKIQDVERQCNNVSLNLDREVTKVRAQLLSEMLTARNLTATVERELLQQKLDNAQLNIATKDVRLDVMKLRNDYARLWGAVGRMKSRRFAPDAATMRQVNVAPSEAVAEPDVKNLLHQLKNSVGDLKAEWVLIKRELHEQQSTTSTLGFDINDVKSDAIKLKKDIVDVRSDTSVLKGQQERLDSIADKLMGSVTYIEDTLNARGVSIDTTAKLPTRKAAAEMKAEIDELARAVKTIKDQNAAMKQQLKAVASARRGSTESVVDGWSAKNVRKDDHQMAPPRDCDDVYRRGATTSGVYHVQPEGAPFLDGVYCEMLNGSGWTILQRRVDGTLSFSRPWLEYKVGFGNPYGEFWLGNELVHRFTQQRTYQLRVDMWDWEGGRAYAQYDVFKVDSERHLYKLHVGHYSGNAGDSLSYHDGMSFSTEDKDNDLHRRNCALDNKGGWWYNSCYSSSLNGVYRTAWYAHDTDTFADGIAWFTWKESEFYSLKKVELKIRPVPD</sequence>
<dbReference type="PANTHER" id="PTHR47221:SF6">
    <property type="entry name" value="FIBRINOGEN ALPHA CHAIN"/>
    <property type="match status" value="1"/>
</dbReference>
<dbReference type="InterPro" id="IPR014716">
    <property type="entry name" value="Fibrinogen_a/b/g_C_1"/>
</dbReference>
<dbReference type="EMBL" id="JAODUO010001053">
    <property type="protein sequence ID" value="KAK2171551.1"/>
    <property type="molecule type" value="Genomic_DNA"/>
</dbReference>
<dbReference type="Gene3D" id="3.90.215.10">
    <property type="entry name" value="Gamma Fibrinogen, chain A, domain 1"/>
    <property type="match status" value="1"/>
</dbReference>
<keyword evidence="2" id="KW-0964">Secreted</keyword>
<evidence type="ECO:0000256" key="1">
    <source>
        <dbReference type="ARBA" id="ARBA00004613"/>
    </source>
</evidence>
<feature type="domain" description="Fibrinogen C-terminal" evidence="9">
    <location>
        <begin position="317"/>
        <end position="539"/>
    </location>
</feature>
<dbReference type="InterPro" id="IPR020837">
    <property type="entry name" value="Fibrinogen_CS"/>
</dbReference>
<proteinExistence type="predicted"/>
<evidence type="ECO:0000313" key="10">
    <source>
        <dbReference type="EMBL" id="KAK2171551.1"/>
    </source>
</evidence>
<feature type="chain" id="PRO_5042218240" description="Fibrinogen C-terminal domain-containing protein" evidence="8">
    <location>
        <begin position="27"/>
        <end position="540"/>
    </location>
</feature>
<evidence type="ECO:0000259" key="9">
    <source>
        <dbReference type="PROSITE" id="PS51406"/>
    </source>
</evidence>
<dbReference type="GO" id="GO:0034116">
    <property type="term" value="P:positive regulation of heterotypic cell-cell adhesion"/>
    <property type="evidence" value="ECO:0007669"/>
    <property type="project" value="TreeGrafter"/>
</dbReference>
<evidence type="ECO:0000256" key="5">
    <source>
        <dbReference type="ARBA" id="ARBA00023157"/>
    </source>
</evidence>
<keyword evidence="4 7" id="KW-0175">Coiled coil</keyword>
<name>A0AAD9NKF2_RIDPI</name>
<evidence type="ECO:0000256" key="3">
    <source>
        <dbReference type="ARBA" id="ARBA00022729"/>
    </source>
</evidence>
<dbReference type="SUPFAM" id="SSF56496">
    <property type="entry name" value="Fibrinogen C-terminal domain-like"/>
    <property type="match status" value="1"/>
</dbReference>
<organism evidence="10 11">
    <name type="scientific">Ridgeia piscesae</name>
    <name type="common">Tubeworm</name>
    <dbReference type="NCBI Taxonomy" id="27915"/>
    <lineage>
        <taxon>Eukaryota</taxon>
        <taxon>Metazoa</taxon>
        <taxon>Spiralia</taxon>
        <taxon>Lophotrochozoa</taxon>
        <taxon>Annelida</taxon>
        <taxon>Polychaeta</taxon>
        <taxon>Sedentaria</taxon>
        <taxon>Canalipalpata</taxon>
        <taxon>Sabellida</taxon>
        <taxon>Siboglinidae</taxon>
        <taxon>Ridgeia</taxon>
    </lineage>
</organism>
<dbReference type="PROSITE" id="PS51406">
    <property type="entry name" value="FIBRINOGEN_C_2"/>
    <property type="match status" value="1"/>
</dbReference>
<keyword evidence="11" id="KW-1185">Reference proteome</keyword>
<accession>A0AAD9NKF2</accession>
<keyword evidence="6" id="KW-0325">Glycoprotein</keyword>
<dbReference type="Pfam" id="PF00147">
    <property type="entry name" value="Fibrinogen_C"/>
    <property type="match status" value="1"/>
</dbReference>
<comment type="caution">
    <text evidence="10">The sequence shown here is derived from an EMBL/GenBank/DDBJ whole genome shotgun (WGS) entry which is preliminary data.</text>
</comment>
<keyword evidence="5" id="KW-1015">Disulfide bond</keyword>
<evidence type="ECO:0000256" key="2">
    <source>
        <dbReference type="ARBA" id="ARBA00022525"/>
    </source>
</evidence>
<evidence type="ECO:0000256" key="8">
    <source>
        <dbReference type="SAM" id="SignalP"/>
    </source>
</evidence>
<evidence type="ECO:0000256" key="7">
    <source>
        <dbReference type="SAM" id="Coils"/>
    </source>
</evidence>
<reference evidence="10" key="1">
    <citation type="journal article" date="2023" name="Mol. Biol. Evol.">
        <title>Third-Generation Sequencing Reveals the Adaptive Role of the Epigenome in Three Deep-Sea Polychaetes.</title>
        <authorList>
            <person name="Perez M."/>
            <person name="Aroh O."/>
            <person name="Sun Y."/>
            <person name="Lan Y."/>
            <person name="Juniper S.K."/>
            <person name="Young C.R."/>
            <person name="Angers B."/>
            <person name="Qian P.Y."/>
        </authorList>
    </citation>
    <scope>NUCLEOTIDE SEQUENCE</scope>
    <source>
        <strain evidence="10">R07B-5</strain>
    </source>
</reference>
<dbReference type="GO" id="GO:0030674">
    <property type="term" value="F:protein-macromolecule adaptor activity"/>
    <property type="evidence" value="ECO:0007669"/>
    <property type="project" value="TreeGrafter"/>
</dbReference>
<protein>
    <recommendedName>
        <fullName evidence="9">Fibrinogen C-terminal domain-containing protein</fullName>
    </recommendedName>
</protein>
<dbReference type="InterPro" id="IPR002181">
    <property type="entry name" value="Fibrinogen_a/b/g_C_dom"/>
</dbReference>
<evidence type="ECO:0000256" key="4">
    <source>
        <dbReference type="ARBA" id="ARBA00023054"/>
    </source>
</evidence>
<gene>
    <name evidence="10" type="ORF">NP493_1054g00022</name>
</gene>
<dbReference type="InterPro" id="IPR037579">
    <property type="entry name" value="FIB_ANG-like"/>
</dbReference>
<comment type="subcellular location">
    <subcellularLocation>
        <location evidence="1">Secreted</location>
    </subcellularLocation>
</comment>
<dbReference type="FunFam" id="3.90.215.10:FF:000001">
    <property type="entry name" value="Tenascin isoform 1"/>
    <property type="match status" value="1"/>
</dbReference>
<dbReference type="GO" id="GO:0005577">
    <property type="term" value="C:fibrinogen complex"/>
    <property type="evidence" value="ECO:0007669"/>
    <property type="project" value="TreeGrafter"/>
</dbReference>
<dbReference type="Proteomes" id="UP001209878">
    <property type="component" value="Unassembled WGS sequence"/>
</dbReference>
<dbReference type="InterPro" id="IPR036056">
    <property type="entry name" value="Fibrinogen-like_C"/>
</dbReference>
<dbReference type="SMART" id="SM00186">
    <property type="entry name" value="FBG"/>
    <property type="match status" value="1"/>
</dbReference>